<evidence type="ECO:0000256" key="13">
    <source>
        <dbReference type="NCBIfam" id="TIGR03499"/>
    </source>
</evidence>
<evidence type="ECO:0000256" key="1">
    <source>
        <dbReference type="ARBA" id="ARBA00004413"/>
    </source>
</evidence>
<evidence type="ECO:0000256" key="7">
    <source>
        <dbReference type="ARBA" id="ARBA00022795"/>
    </source>
</evidence>
<comment type="subcellular location">
    <subcellularLocation>
        <location evidence="1">Cell membrane</location>
        <topology evidence="1">Peripheral membrane protein</topology>
        <orientation evidence="1">Cytoplasmic side</orientation>
    </subcellularLocation>
</comment>
<keyword evidence="17" id="KW-0282">Flagellum</keyword>
<evidence type="ECO:0000313" key="18">
    <source>
        <dbReference type="Proteomes" id="UP000619534"/>
    </source>
</evidence>
<proteinExistence type="inferred from homology"/>
<evidence type="ECO:0000259" key="16">
    <source>
        <dbReference type="SMART" id="SM00962"/>
    </source>
</evidence>
<keyword evidence="17" id="KW-0966">Cell projection</keyword>
<comment type="similarity">
    <text evidence="2">Belongs to the GTP-binding SRP family.</text>
</comment>
<keyword evidence="5" id="KW-1003">Cell membrane</keyword>
<dbReference type="NCBIfam" id="TIGR03499">
    <property type="entry name" value="FlhF"/>
    <property type="match status" value="1"/>
</dbReference>
<evidence type="ECO:0000256" key="3">
    <source>
        <dbReference type="ARBA" id="ARBA00014919"/>
    </source>
</evidence>
<dbReference type="Proteomes" id="UP000619534">
    <property type="component" value="Unassembled WGS sequence"/>
</dbReference>
<dbReference type="InterPro" id="IPR027417">
    <property type="entry name" value="P-loop_NTPase"/>
</dbReference>
<evidence type="ECO:0000256" key="9">
    <source>
        <dbReference type="ARBA" id="ARBA00023134"/>
    </source>
</evidence>
<dbReference type="InterPro" id="IPR047040">
    <property type="entry name" value="FlhF__GTPase_dom"/>
</dbReference>
<evidence type="ECO:0000256" key="8">
    <source>
        <dbReference type="ARBA" id="ARBA00022927"/>
    </source>
</evidence>
<dbReference type="Gene3D" id="3.40.50.300">
    <property type="entry name" value="P-loop containing nucleotide triphosphate hydrolases"/>
    <property type="match status" value="1"/>
</dbReference>
<keyword evidence="4" id="KW-0813">Transport</keyword>
<name>A0ABQ1PAK0_9BACI</name>
<dbReference type="SMART" id="SM00962">
    <property type="entry name" value="SRP54"/>
    <property type="match status" value="1"/>
</dbReference>
<dbReference type="PANTHER" id="PTHR43134:SF3">
    <property type="entry name" value="FLAGELLAR BIOSYNTHESIS PROTEIN FLHF"/>
    <property type="match status" value="1"/>
</dbReference>
<evidence type="ECO:0000313" key="17">
    <source>
        <dbReference type="EMBL" id="GGC90218.1"/>
    </source>
</evidence>
<dbReference type="RefSeq" id="WP_062445856.1">
    <property type="nucleotide sequence ID" value="NZ_BMCJ01000003.1"/>
</dbReference>
<keyword evidence="7" id="KW-1005">Bacterial flagellum biogenesis</keyword>
<keyword evidence="18" id="KW-1185">Reference proteome</keyword>
<feature type="region of interest" description="Disordered" evidence="14">
    <location>
        <begin position="59"/>
        <end position="86"/>
    </location>
</feature>
<keyword evidence="11" id="KW-1006">Bacterial flagellum protein export</keyword>
<protein>
    <recommendedName>
        <fullName evidence="3 13">Flagellar biosynthesis protein FlhF</fullName>
    </recommendedName>
</protein>
<comment type="function">
    <text evidence="12">Necessary for flagellar biosynthesis. May be involved in translocation of the flagellum.</text>
</comment>
<evidence type="ECO:0000256" key="12">
    <source>
        <dbReference type="ARBA" id="ARBA00025337"/>
    </source>
</evidence>
<accession>A0ABQ1PAK0</accession>
<dbReference type="CDD" id="cd17873">
    <property type="entry name" value="FlhF"/>
    <property type="match status" value="1"/>
</dbReference>
<evidence type="ECO:0000259" key="15">
    <source>
        <dbReference type="SMART" id="SM00382"/>
    </source>
</evidence>
<evidence type="ECO:0000256" key="11">
    <source>
        <dbReference type="ARBA" id="ARBA00023225"/>
    </source>
</evidence>
<feature type="domain" description="AAA+ ATPase" evidence="15">
    <location>
        <begin position="176"/>
        <end position="314"/>
    </location>
</feature>
<dbReference type="EMBL" id="BMCJ01000003">
    <property type="protein sequence ID" value="GGC90218.1"/>
    <property type="molecule type" value="Genomic_DNA"/>
</dbReference>
<evidence type="ECO:0000256" key="4">
    <source>
        <dbReference type="ARBA" id="ARBA00022448"/>
    </source>
</evidence>
<keyword evidence="10" id="KW-0472">Membrane</keyword>
<dbReference type="Pfam" id="PF00448">
    <property type="entry name" value="SRP54"/>
    <property type="match status" value="1"/>
</dbReference>
<evidence type="ECO:0000256" key="10">
    <source>
        <dbReference type="ARBA" id="ARBA00023136"/>
    </source>
</evidence>
<dbReference type="InterPro" id="IPR003593">
    <property type="entry name" value="AAA+_ATPase"/>
</dbReference>
<reference evidence="18" key="1">
    <citation type="journal article" date="2019" name="Int. J. Syst. Evol. Microbiol.">
        <title>The Global Catalogue of Microorganisms (GCM) 10K type strain sequencing project: providing services to taxonomists for standard genome sequencing and annotation.</title>
        <authorList>
            <consortium name="The Broad Institute Genomics Platform"/>
            <consortium name="The Broad Institute Genome Sequencing Center for Infectious Disease"/>
            <person name="Wu L."/>
            <person name="Ma J."/>
        </authorList>
    </citation>
    <scope>NUCLEOTIDE SEQUENCE [LARGE SCALE GENOMIC DNA]</scope>
    <source>
        <strain evidence="18">CCM 7282</strain>
    </source>
</reference>
<keyword evidence="17" id="KW-0969">Cilium</keyword>
<keyword evidence="6" id="KW-0547">Nucleotide-binding</keyword>
<evidence type="ECO:0000256" key="2">
    <source>
        <dbReference type="ARBA" id="ARBA00008531"/>
    </source>
</evidence>
<dbReference type="InterPro" id="IPR020006">
    <property type="entry name" value="FlhF"/>
</dbReference>
<gene>
    <name evidence="17" type="primary">flhF</name>
    <name evidence="17" type="ORF">GCM10007216_21260</name>
</gene>
<evidence type="ECO:0000256" key="14">
    <source>
        <dbReference type="SAM" id="MobiDB-lite"/>
    </source>
</evidence>
<dbReference type="InterPro" id="IPR000897">
    <property type="entry name" value="SRP54_GTPase_dom"/>
</dbReference>
<dbReference type="PANTHER" id="PTHR43134">
    <property type="entry name" value="SIGNAL RECOGNITION PARTICLE RECEPTOR SUBUNIT ALPHA"/>
    <property type="match status" value="1"/>
</dbReference>
<comment type="caution">
    <text evidence="17">The sequence shown here is derived from an EMBL/GenBank/DDBJ whole genome shotgun (WGS) entry which is preliminary data.</text>
</comment>
<organism evidence="17 18">
    <name type="scientific">Thalassobacillus devorans</name>
    <dbReference type="NCBI Taxonomy" id="279813"/>
    <lineage>
        <taxon>Bacteria</taxon>
        <taxon>Bacillati</taxon>
        <taxon>Bacillota</taxon>
        <taxon>Bacilli</taxon>
        <taxon>Bacillales</taxon>
        <taxon>Bacillaceae</taxon>
        <taxon>Thalassobacillus</taxon>
    </lineage>
</organism>
<keyword evidence="8" id="KW-0653">Protein transport</keyword>
<evidence type="ECO:0000256" key="5">
    <source>
        <dbReference type="ARBA" id="ARBA00022475"/>
    </source>
</evidence>
<feature type="domain" description="SRP54-type proteins GTP-binding" evidence="16">
    <location>
        <begin position="177"/>
        <end position="368"/>
    </location>
</feature>
<evidence type="ECO:0000256" key="6">
    <source>
        <dbReference type="ARBA" id="ARBA00022741"/>
    </source>
</evidence>
<keyword evidence="9" id="KW-0342">GTP-binding</keyword>
<sequence length="373" mass="41916">MKVKKYQAPSMPEVMTQVKKEMGSDAVILNSKVVYRGGFLGLFKKKNIEVIAAIDPDTREPHIAGSQNKIKQEAKPVPPPPQNDQSMDLDVIREIKAMKKLLERQQPQSFHLASPFNEIYEQLMEQEVAPAIAEEIINDWKEHNRDTTPEGGIHEVISSALNRLNPLLSFGGIDYRNQYIQFVGPTGVGKTTTIAKVAAQAVLSANKKVAFITTDTYRIAAIEQLKTYAELLDVPIEVAYSIEDYMAAREKFSAYDLVLIDTAGRNFRDAQYIKELKEMIDFGVNMETYLVLSLTSRYRDMQVIYDQFHEVPINKLIFTKADETSTFGCALNMLLRNKVGAAYITDGQNVPDDIRGATIDWVASRIAGDRNDA</sequence>
<dbReference type="SMART" id="SM00382">
    <property type="entry name" value="AAA"/>
    <property type="match status" value="1"/>
</dbReference>
<dbReference type="SUPFAM" id="SSF52540">
    <property type="entry name" value="P-loop containing nucleoside triphosphate hydrolases"/>
    <property type="match status" value="1"/>
</dbReference>
<dbReference type="Gene3D" id="1.20.120.1380">
    <property type="entry name" value="Flagellar FlhF biosynthesis protein, N domain"/>
    <property type="match status" value="1"/>
</dbReference>